<dbReference type="InterPro" id="IPR018170">
    <property type="entry name" value="Aldo/ket_reductase_CS"/>
</dbReference>
<reference evidence="5" key="1">
    <citation type="submission" date="2025-08" db="UniProtKB">
        <authorList>
            <consortium name="RefSeq"/>
        </authorList>
    </citation>
    <scope>IDENTIFICATION</scope>
    <source>
        <tissue evidence="5">Leaves</tissue>
    </source>
</reference>
<evidence type="ECO:0000259" key="3">
    <source>
        <dbReference type="Pfam" id="PF00248"/>
    </source>
</evidence>
<evidence type="ECO:0000256" key="1">
    <source>
        <dbReference type="ARBA" id="ARBA00022857"/>
    </source>
</evidence>
<evidence type="ECO:0000313" key="5">
    <source>
        <dbReference type="RefSeq" id="XP_071934087.1"/>
    </source>
</evidence>
<name>A0ABM4WQL9_COFAR</name>
<evidence type="ECO:0000313" key="4">
    <source>
        <dbReference type="Proteomes" id="UP001652660"/>
    </source>
</evidence>
<dbReference type="RefSeq" id="XP_071934087.1">
    <property type="nucleotide sequence ID" value="XM_072077986.1"/>
</dbReference>
<dbReference type="PANTHER" id="PTHR43625">
    <property type="entry name" value="AFLATOXIN B1 ALDEHYDE REDUCTASE"/>
    <property type="match status" value="1"/>
</dbReference>
<dbReference type="InterPro" id="IPR050791">
    <property type="entry name" value="Aldo-Keto_reductase"/>
</dbReference>
<dbReference type="SUPFAM" id="SSF51430">
    <property type="entry name" value="NAD(P)-linked oxidoreductase"/>
    <property type="match status" value="1"/>
</dbReference>
<dbReference type="Gene3D" id="3.20.20.100">
    <property type="entry name" value="NADP-dependent oxidoreductase domain"/>
    <property type="match status" value="1"/>
</dbReference>
<keyword evidence="2" id="KW-0560">Oxidoreductase</keyword>
<dbReference type="CDD" id="cd19093">
    <property type="entry name" value="AKR_AtPLR-like"/>
    <property type="match status" value="1"/>
</dbReference>
<sequence>MYIRVVCPPQKTVSKAELKLQQYREVRAMALSVWMPASISISAPPTWYVKCSGAKASTADSIIPSSLLNSLKTLKFPRFWPWQKVKIGPLTVSPMGFGTWAWGNQLLWGYQESMDSQLQDTFNLALENGINFFDTADSYGTGKLNGQSERLLGKFIREFQGRKAFQDDIVIATKFAAYPWRLTPGQFVNACKSSLHRMQIEQIGIGQLHWSTANYAPLQERALWDGLVAMHEKGLVRAVGVSNYGPKQLLKIHDYLKARGVPLCSAQVQFSLLSMGRDQMEIKKLCDSLGIRLISYSPLGLGMLTGKYSPSNLPQGPRGLLFRQILPGLEPLLGSLKEIAKKRRKTMSQVAINWCICKGTIPIPGVKSVKQAEENLGALGWQLSADELSQLEYGALESPSKMIQNIFQTS</sequence>
<dbReference type="GeneID" id="113729881"/>
<feature type="domain" description="NADP-dependent oxidoreductase" evidence="3">
    <location>
        <begin position="94"/>
        <end position="392"/>
    </location>
</feature>
<keyword evidence="4" id="KW-1185">Reference proteome</keyword>
<gene>
    <name evidence="5" type="primary">LOC113729881</name>
</gene>
<proteinExistence type="predicted"/>
<dbReference type="PRINTS" id="PR00069">
    <property type="entry name" value="ALDKETRDTASE"/>
</dbReference>
<dbReference type="InterPro" id="IPR020471">
    <property type="entry name" value="AKR"/>
</dbReference>
<dbReference type="PANTHER" id="PTHR43625:SF5">
    <property type="entry name" value="PYRIDOXAL REDUCTASE, CHLOROPLASTIC"/>
    <property type="match status" value="1"/>
</dbReference>
<organism evidence="4 5">
    <name type="scientific">Coffea arabica</name>
    <name type="common">Arabian coffee</name>
    <dbReference type="NCBI Taxonomy" id="13443"/>
    <lineage>
        <taxon>Eukaryota</taxon>
        <taxon>Viridiplantae</taxon>
        <taxon>Streptophyta</taxon>
        <taxon>Embryophyta</taxon>
        <taxon>Tracheophyta</taxon>
        <taxon>Spermatophyta</taxon>
        <taxon>Magnoliopsida</taxon>
        <taxon>eudicotyledons</taxon>
        <taxon>Gunneridae</taxon>
        <taxon>Pentapetalae</taxon>
        <taxon>asterids</taxon>
        <taxon>lamiids</taxon>
        <taxon>Gentianales</taxon>
        <taxon>Rubiaceae</taxon>
        <taxon>Ixoroideae</taxon>
        <taxon>Gardenieae complex</taxon>
        <taxon>Bertiereae - Coffeeae clade</taxon>
        <taxon>Coffeeae</taxon>
        <taxon>Coffea</taxon>
    </lineage>
</organism>
<protein>
    <submittedName>
        <fullName evidence="5">Pyridoxal reductase, chloroplastic isoform X1</fullName>
    </submittedName>
</protein>
<dbReference type="InterPro" id="IPR023210">
    <property type="entry name" value="NADP_OxRdtase_dom"/>
</dbReference>
<dbReference type="Proteomes" id="UP001652660">
    <property type="component" value="Chromosome 2e"/>
</dbReference>
<dbReference type="PROSITE" id="PS00062">
    <property type="entry name" value="ALDOKETO_REDUCTASE_2"/>
    <property type="match status" value="1"/>
</dbReference>
<dbReference type="InterPro" id="IPR036812">
    <property type="entry name" value="NAD(P)_OxRdtase_dom_sf"/>
</dbReference>
<dbReference type="Pfam" id="PF00248">
    <property type="entry name" value="Aldo_ket_red"/>
    <property type="match status" value="1"/>
</dbReference>
<accession>A0ABM4WQL9</accession>
<keyword evidence="1" id="KW-0521">NADP</keyword>
<evidence type="ECO:0000256" key="2">
    <source>
        <dbReference type="ARBA" id="ARBA00023002"/>
    </source>
</evidence>